<evidence type="ECO:0000313" key="4">
    <source>
        <dbReference type="Proteomes" id="UP000632454"/>
    </source>
</evidence>
<dbReference type="PRINTS" id="PR00040">
    <property type="entry name" value="HTHMERR"/>
</dbReference>
<dbReference type="InterPro" id="IPR000551">
    <property type="entry name" value="MerR-type_HTH_dom"/>
</dbReference>
<sequence>MRIGELSTRTGSSVRSLRYYEERGLIAARRTGGGHREFDTVAQQRVETIRCLIDAGVPTRDIEEMLPCVHTGVTTPTTMDRLSDAHRRLSQQIDDLLETRGHLEIVMDDVRANIAANGEQQLAG</sequence>
<dbReference type="Pfam" id="PF13411">
    <property type="entry name" value="MerR_1"/>
    <property type="match status" value="1"/>
</dbReference>
<evidence type="ECO:0000313" key="3">
    <source>
        <dbReference type="EMBL" id="GGF34791.1"/>
    </source>
</evidence>
<protein>
    <submittedName>
        <fullName evidence="3">MerR family transcriptional regulator</fullName>
    </submittedName>
</protein>
<proteinExistence type="predicted"/>
<reference evidence="4" key="1">
    <citation type="journal article" date="2019" name="Int. J. Syst. Evol. Microbiol.">
        <title>The Global Catalogue of Microorganisms (GCM) 10K type strain sequencing project: providing services to taxonomists for standard genome sequencing and annotation.</title>
        <authorList>
            <consortium name="The Broad Institute Genomics Platform"/>
            <consortium name="The Broad Institute Genome Sequencing Center for Infectious Disease"/>
            <person name="Wu L."/>
            <person name="Ma J."/>
        </authorList>
    </citation>
    <scope>NUCLEOTIDE SEQUENCE [LARGE SCALE GENOMIC DNA]</scope>
    <source>
        <strain evidence="4">CCM 7855</strain>
    </source>
</reference>
<accession>A0ABQ1V2N8</accession>
<name>A0ABQ1V2N8_9NOCA</name>
<organism evidence="3 4">
    <name type="scientific">Williamsia phyllosphaerae</name>
    <dbReference type="NCBI Taxonomy" id="885042"/>
    <lineage>
        <taxon>Bacteria</taxon>
        <taxon>Bacillati</taxon>
        <taxon>Actinomycetota</taxon>
        <taxon>Actinomycetes</taxon>
        <taxon>Mycobacteriales</taxon>
        <taxon>Nocardiaceae</taxon>
        <taxon>Williamsia</taxon>
    </lineage>
</organism>
<keyword evidence="4" id="KW-1185">Reference proteome</keyword>
<dbReference type="InterPro" id="IPR047057">
    <property type="entry name" value="MerR_fam"/>
</dbReference>
<keyword evidence="1" id="KW-0238">DNA-binding</keyword>
<dbReference type="PROSITE" id="PS50937">
    <property type="entry name" value="HTH_MERR_2"/>
    <property type="match status" value="1"/>
</dbReference>
<evidence type="ECO:0000259" key="2">
    <source>
        <dbReference type="PROSITE" id="PS50937"/>
    </source>
</evidence>
<feature type="domain" description="HTH merR-type" evidence="2">
    <location>
        <begin position="1"/>
        <end position="68"/>
    </location>
</feature>
<dbReference type="PANTHER" id="PTHR30204">
    <property type="entry name" value="REDOX-CYCLING DRUG-SENSING TRANSCRIPTIONAL ACTIVATOR SOXR"/>
    <property type="match status" value="1"/>
</dbReference>
<dbReference type="SUPFAM" id="SSF46955">
    <property type="entry name" value="Putative DNA-binding domain"/>
    <property type="match status" value="1"/>
</dbReference>
<dbReference type="InterPro" id="IPR009061">
    <property type="entry name" value="DNA-bd_dom_put_sf"/>
</dbReference>
<dbReference type="SMART" id="SM00422">
    <property type="entry name" value="HTH_MERR"/>
    <property type="match status" value="1"/>
</dbReference>
<dbReference type="EMBL" id="BMCS01000002">
    <property type="protein sequence ID" value="GGF34791.1"/>
    <property type="molecule type" value="Genomic_DNA"/>
</dbReference>
<comment type="caution">
    <text evidence="3">The sequence shown here is derived from an EMBL/GenBank/DDBJ whole genome shotgun (WGS) entry which is preliminary data.</text>
</comment>
<evidence type="ECO:0000256" key="1">
    <source>
        <dbReference type="ARBA" id="ARBA00023125"/>
    </source>
</evidence>
<dbReference type="RefSeq" id="WP_188491038.1">
    <property type="nucleotide sequence ID" value="NZ_BMCS01000002.1"/>
</dbReference>
<dbReference type="Gene3D" id="1.10.1660.10">
    <property type="match status" value="1"/>
</dbReference>
<dbReference type="PANTHER" id="PTHR30204:SF97">
    <property type="entry name" value="MERR FAMILY REGULATORY PROTEIN"/>
    <property type="match status" value="1"/>
</dbReference>
<gene>
    <name evidence="3" type="ORF">GCM10007298_33250</name>
</gene>
<dbReference type="Proteomes" id="UP000632454">
    <property type="component" value="Unassembled WGS sequence"/>
</dbReference>